<evidence type="ECO:0000259" key="21">
    <source>
        <dbReference type="Pfam" id="PF01619"/>
    </source>
</evidence>
<gene>
    <name evidence="24" type="primary">putA</name>
    <name evidence="24" type="ORF">ETQ85_12305</name>
</gene>
<evidence type="ECO:0000256" key="10">
    <source>
        <dbReference type="ARBA" id="ARBA00023062"/>
    </source>
</evidence>
<dbReference type="InterPro" id="IPR025703">
    <property type="entry name" value="Bifunct_PutA"/>
</dbReference>
<evidence type="ECO:0000256" key="18">
    <source>
        <dbReference type="PIRNR" id="PIRNR000197"/>
    </source>
</evidence>
<dbReference type="InterPro" id="IPR024082">
    <property type="entry name" value="PRODH_PutA_dom_II"/>
</dbReference>
<dbReference type="NCBIfam" id="TIGR01238">
    <property type="entry name" value="D1pyr5carbox3"/>
    <property type="match status" value="1"/>
</dbReference>
<evidence type="ECO:0000256" key="16">
    <source>
        <dbReference type="ARBA" id="ARBA00060889"/>
    </source>
</evidence>
<dbReference type="GO" id="GO:0004657">
    <property type="term" value="F:proline dehydrogenase activity"/>
    <property type="evidence" value="ECO:0007669"/>
    <property type="project" value="UniProtKB-UniRule"/>
</dbReference>
<evidence type="ECO:0000256" key="2">
    <source>
        <dbReference type="ARBA" id="ARBA00004739"/>
    </source>
</evidence>
<evidence type="ECO:0000256" key="9">
    <source>
        <dbReference type="ARBA" id="ARBA00023027"/>
    </source>
</evidence>
<feature type="active site" evidence="19">
    <location>
        <position position="824"/>
    </location>
</feature>
<evidence type="ECO:0000259" key="20">
    <source>
        <dbReference type="Pfam" id="PF00171"/>
    </source>
</evidence>
<feature type="domain" description="Aldehyde dehydrogenase" evidence="20">
    <location>
        <begin position="574"/>
        <end position="1006"/>
    </location>
</feature>
<feature type="domain" description="Proline dehydrogenase PutA" evidence="22">
    <location>
        <begin position="74"/>
        <end position="179"/>
    </location>
</feature>
<dbReference type="UniPathway" id="UPA00261">
    <property type="reaction ID" value="UER00373"/>
</dbReference>
<evidence type="ECO:0000256" key="13">
    <source>
        <dbReference type="ARBA" id="ARBA00023268"/>
    </source>
</evidence>
<dbReference type="Proteomes" id="UP000389128">
    <property type="component" value="Unassembled WGS sequence"/>
</dbReference>
<dbReference type="GO" id="GO:0010133">
    <property type="term" value="P:L-proline catabolic process to L-glutamate"/>
    <property type="evidence" value="ECO:0007669"/>
    <property type="project" value="UniProtKB-UniRule"/>
</dbReference>
<dbReference type="GO" id="GO:0003677">
    <property type="term" value="F:DNA binding"/>
    <property type="evidence" value="ECO:0007669"/>
    <property type="project" value="UniProtKB-KW"/>
</dbReference>
<organism evidence="24 25">
    <name type="scientific">Zoogloea oleivorans</name>
    <dbReference type="NCBI Taxonomy" id="1552750"/>
    <lineage>
        <taxon>Bacteria</taxon>
        <taxon>Pseudomonadati</taxon>
        <taxon>Pseudomonadota</taxon>
        <taxon>Betaproteobacteria</taxon>
        <taxon>Rhodocyclales</taxon>
        <taxon>Zoogloeaceae</taxon>
        <taxon>Zoogloea</taxon>
    </lineage>
</organism>
<dbReference type="Gene3D" id="3.40.309.10">
    <property type="entry name" value="Aldehyde Dehydrogenase, Chain A, domain 2"/>
    <property type="match status" value="1"/>
</dbReference>
<comment type="caution">
    <text evidence="24">The sequence shown here is derived from an EMBL/GenBank/DDBJ whole genome shotgun (WGS) entry which is preliminary data.</text>
</comment>
<dbReference type="InterPro" id="IPR029041">
    <property type="entry name" value="FAD-linked_oxidoreductase-like"/>
</dbReference>
<dbReference type="Gene3D" id="3.20.20.220">
    <property type="match status" value="1"/>
</dbReference>
<dbReference type="FunFam" id="3.20.20.220:FF:000004">
    <property type="entry name" value="Bifunctional protein PutA"/>
    <property type="match status" value="1"/>
</dbReference>
<dbReference type="SUPFAM" id="SSF51730">
    <property type="entry name" value="FAD-linked oxidoreductase"/>
    <property type="match status" value="1"/>
</dbReference>
<keyword evidence="25" id="KW-1185">Reference proteome</keyword>
<dbReference type="Gene3D" id="1.20.5.460">
    <property type="entry name" value="Single helix bin"/>
    <property type="match status" value="1"/>
</dbReference>
<evidence type="ECO:0000256" key="11">
    <source>
        <dbReference type="ARBA" id="ARBA00023125"/>
    </source>
</evidence>
<feature type="domain" description="Proline utilization A proline dehydrogenase N-terminal" evidence="23">
    <location>
        <begin position="19"/>
        <end position="65"/>
    </location>
</feature>
<evidence type="ECO:0000256" key="14">
    <source>
        <dbReference type="ARBA" id="ARBA00048142"/>
    </source>
</evidence>
<evidence type="ECO:0000256" key="5">
    <source>
        <dbReference type="ARBA" id="ARBA00022630"/>
    </source>
</evidence>
<keyword evidence="10 18" id="KW-0642">Proline metabolism</keyword>
<evidence type="ECO:0000256" key="15">
    <source>
        <dbReference type="ARBA" id="ARBA00048779"/>
    </source>
</evidence>
<reference evidence="24 25" key="1">
    <citation type="submission" date="2019-01" db="EMBL/GenBank/DDBJ databases">
        <title>Zoogloea oleivorans genome sequencing and assembly.</title>
        <authorList>
            <person name="Tancsics A."/>
            <person name="Farkas M."/>
            <person name="Kriszt B."/>
            <person name="Maroti G."/>
            <person name="Horvath B."/>
        </authorList>
    </citation>
    <scope>NUCLEOTIDE SEQUENCE [LARGE SCALE GENOMIC DNA]</scope>
    <source>
        <strain evidence="24 25">Buc</strain>
    </source>
</reference>
<feature type="domain" description="Proline dehydrogenase" evidence="21">
    <location>
        <begin position="191"/>
        <end position="487"/>
    </location>
</feature>
<evidence type="ECO:0000256" key="1">
    <source>
        <dbReference type="ARBA" id="ARBA00001974"/>
    </source>
</evidence>
<protein>
    <recommendedName>
        <fullName evidence="18">Bifunctional protein PutA</fullName>
    </recommendedName>
    <domain>
        <recommendedName>
            <fullName evidence="18">Proline dehydrogenase</fullName>
            <ecNumber evidence="18">1.5.5.2</ecNumber>
        </recommendedName>
        <alternativeName>
            <fullName evidence="18">Proline oxidase</fullName>
        </alternativeName>
    </domain>
    <domain>
        <recommendedName>
            <fullName evidence="18">Delta-1-pyrroline-5-carboxylate dehydrogenase</fullName>
            <shortName evidence="18">P5C dehydrogenase</shortName>
            <ecNumber evidence="18">1.2.1.88</ecNumber>
        </recommendedName>
        <alternativeName>
            <fullName evidence="18">L-glutamate gamma-semialdehyde dehydrogenase</fullName>
        </alternativeName>
    </domain>
</protein>
<dbReference type="PIRSF" id="PIRSF000197">
    <property type="entry name" value="Bifunct_PutA"/>
    <property type="match status" value="1"/>
</dbReference>
<dbReference type="Gene3D" id="3.40.605.10">
    <property type="entry name" value="Aldehyde Dehydrogenase, Chain A, domain 1"/>
    <property type="match status" value="1"/>
</dbReference>
<feature type="active site" evidence="19">
    <location>
        <position position="790"/>
    </location>
</feature>
<dbReference type="SUPFAM" id="SSF53720">
    <property type="entry name" value="ALDH-like"/>
    <property type="match status" value="1"/>
</dbReference>
<evidence type="ECO:0000313" key="25">
    <source>
        <dbReference type="Proteomes" id="UP000389128"/>
    </source>
</evidence>
<keyword evidence="13" id="KW-0511">Multifunctional enzyme</keyword>
<dbReference type="InterPro" id="IPR050485">
    <property type="entry name" value="Proline_metab_enzyme"/>
</dbReference>
<dbReference type="InterPro" id="IPR015590">
    <property type="entry name" value="Aldehyde_DH_dom"/>
</dbReference>
<evidence type="ECO:0000256" key="8">
    <source>
        <dbReference type="ARBA" id="ARBA00023015"/>
    </source>
</evidence>
<dbReference type="AlphaFoldDB" id="A0A6C2CR65"/>
<dbReference type="PANTHER" id="PTHR42862">
    <property type="entry name" value="DELTA-1-PYRROLINE-5-CARBOXYLATE DEHYDROGENASE 1, ISOFORM A-RELATED"/>
    <property type="match status" value="1"/>
</dbReference>
<accession>A0A6C2CR65</accession>
<evidence type="ECO:0000259" key="22">
    <source>
        <dbReference type="Pfam" id="PF14850"/>
    </source>
</evidence>
<dbReference type="InterPro" id="IPR002872">
    <property type="entry name" value="Proline_DH_dom"/>
</dbReference>
<dbReference type="EMBL" id="SDKK01000010">
    <property type="protein sequence ID" value="TYC56627.1"/>
    <property type="molecule type" value="Genomic_DNA"/>
</dbReference>
<dbReference type="InterPro" id="IPR016161">
    <property type="entry name" value="Ald_DH/histidinol_DH"/>
</dbReference>
<dbReference type="Pfam" id="PF01619">
    <property type="entry name" value="Pro_dh"/>
    <property type="match status" value="1"/>
</dbReference>
<comment type="pathway">
    <text evidence="2 18">Amino-acid degradation; L-proline degradation into L-glutamate; L-glutamate from L-proline: step 1/2.</text>
</comment>
<comment type="catalytic activity">
    <reaction evidence="15 18">
        <text>L-proline + a quinone = (S)-1-pyrroline-5-carboxylate + a quinol + H(+)</text>
        <dbReference type="Rhea" id="RHEA:23784"/>
        <dbReference type="ChEBI" id="CHEBI:15378"/>
        <dbReference type="ChEBI" id="CHEBI:17388"/>
        <dbReference type="ChEBI" id="CHEBI:24646"/>
        <dbReference type="ChEBI" id="CHEBI:60039"/>
        <dbReference type="ChEBI" id="CHEBI:132124"/>
        <dbReference type="EC" id="1.5.5.2"/>
    </reaction>
</comment>
<comment type="cofactor">
    <cofactor evidence="1 18">
        <name>FAD</name>
        <dbReference type="ChEBI" id="CHEBI:57692"/>
    </cofactor>
</comment>
<comment type="similarity">
    <text evidence="16 18">In the N-terminal section; belongs to the proline dehydrogenase family.</text>
</comment>
<evidence type="ECO:0000256" key="12">
    <source>
        <dbReference type="ARBA" id="ARBA00023163"/>
    </source>
</evidence>
<evidence type="ECO:0000256" key="4">
    <source>
        <dbReference type="ARBA" id="ARBA00022491"/>
    </source>
</evidence>
<dbReference type="NCBIfam" id="NF008869">
    <property type="entry name" value="PRK11904.1"/>
    <property type="match status" value="1"/>
</dbReference>
<dbReference type="InterPro" id="IPR024089">
    <property type="entry name" value="PRODH_PutA_dom_I/II"/>
</dbReference>
<comment type="function">
    <text evidence="18">Oxidizes proline to glutamate for use as a carbon and nitrogen source.</text>
</comment>
<dbReference type="EC" id="1.2.1.88" evidence="18"/>
<keyword evidence="4 18" id="KW-0678">Repressor</keyword>
<dbReference type="PANTHER" id="PTHR42862:SF1">
    <property type="entry name" value="DELTA-1-PYRROLINE-5-CARBOXYLATE DEHYDROGENASE 2, ISOFORM A-RELATED"/>
    <property type="match status" value="1"/>
</dbReference>
<evidence type="ECO:0000256" key="19">
    <source>
        <dbReference type="PIRSR" id="PIRSR000197-1"/>
    </source>
</evidence>
<evidence type="ECO:0000259" key="23">
    <source>
        <dbReference type="Pfam" id="PF18327"/>
    </source>
</evidence>
<dbReference type="FunFam" id="3.40.309.10:FF:000005">
    <property type="entry name" value="1-pyrroline-5-carboxylate dehydrogenase 1"/>
    <property type="match status" value="1"/>
</dbReference>
<keyword evidence="12 18" id="KW-0804">Transcription</keyword>
<comment type="catalytic activity">
    <reaction evidence="14 18">
        <text>L-glutamate 5-semialdehyde + NAD(+) + H2O = L-glutamate + NADH + 2 H(+)</text>
        <dbReference type="Rhea" id="RHEA:30235"/>
        <dbReference type="ChEBI" id="CHEBI:15377"/>
        <dbReference type="ChEBI" id="CHEBI:15378"/>
        <dbReference type="ChEBI" id="CHEBI:29985"/>
        <dbReference type="ChEBI" id="CHEBI:57540"/>
        <dbReference type="ChEBI" id="CHEBI:57945"/>
        <dbReference type="ChEBI" id="CHEBI:58066"/>
        <dbReference type="EC" id="1.2.1.88"/>
    </reaction>
</comment>
<dbReference type="GO" id="GO:0003700">
    <property type="term" value="F:DNA-binding transcription factor activity"/>
    <property type="evidence" value="ECO:0007669"/>
    <property type="project" value="InterPro"/>
</dbReference>
<keyword evidence="8 18" id="KW-0805">Transcription regulation</keyword>
<dbReference type="OrthoDB" id="6187633at2"/>
<dbReference type="InterPro" id="IPR024090">
    <property type="entry name" value="PRODH_PutA_dom_I"/>
</dbReference>
<keyword evidence="6 18" id="KW-0274">FAD</keyword>
<dbReference type="Gene3D" id="1.20.5.550">
    <property type="entry name" value="Single Helix bin"/>
    <property type="match status" value="1"/>
</dbReference>
<keyword evidence="11 18" id="KW-0238">DNA-binding</keyword>
<comment type="pathway">
    <text evidence="3 18">Amino-acid degradation; L-proline degradation into L-glutamate; L-glutamate from L-proline: step 2/2.</text>
</comment>
<dbReference type="Pfam" id="PF00171">
    <property type="entry name" value="Aldedh"/>
    <property type="match status" value="1"/>
</dbReference>
<evidence type="ECO:0000256" key="17">
    <source>
        <dbReference type="ARBA" id="ARBA00060911"/>
    </source>
</evidence>
<proteinExistence type="inferred from homology"/>
<dbReference type="PROSITE" id="PS00070">
    <property type="entry name" value="ALDEHYDE_DEHYDR_CYS"/>
    <property type="match status" value="1"/>
</dbReference>
<dbReference type="GO" id="GO:0003842">
    <property type="term" value="F:L-glutamate gamma-semialdehyde dehydrogenase activity"/>
    <property type="evidence" value="ECO:0007669"/>
    <property type="project" value="UniProtKB-UniRule"/>
</dbReference>
<sequence>MSTQFDPAAPPLNDAGFAALRQAIEAVARRPEADCVAALIDEARLLPAPASRVARTAERLATGVRNSRRRASGVDALMNEFSLDSREGVALMCLAEALLRVPDAAGRDRLIRDKLCHRDWSGHVGHSPSLFVNAAARSLALTGRLLSSDEHVRGIAERGGETLVREAMDCAMRLVGQQFVLGETVDDALSRANRGLAADYRYSFDMLGEAAVTADDAARYAAAYAQAIHAIGTHDRWRGVHKGNGISIKLSALHPRYTWSQRERVMHELLPRVRHLCMLAKARDIGLTIDAEESERLALSLDLLEALASDPQLTDWSGLGFVVQAYQKSAPAVIDWIVALGRRCRRRIMVRLVKGAYWDGEIKRAQQEGLVDYPVYTRKAHTDVAYLACARRLLAAPDVVFPMFATHNAHTVAAVLELGGPFRSGDYEFQCLHGMGETLYRQLVDAEDPALRRPVRVYAPVGSHETLLAYLVRRLLENGANSSFVNRIVDESVPLAELLADPVDKALVSGGAAHPGVPLPADLYPDRRNSRGFDLAAAPVRRAFLAALARSREVLPLVRPRIAAEVRVEEGSLLAIHNPAVCDEVVGHVAFACPADVEAALLAAEAAAPVWAASAANIRAACLERAADALEARSHGLVALLVREAGKTFVAAQGEVREAADFCRYYAARLRVGDVDGSLPLGPVAAISPWNFPLAIFVGQIAAALAAGNPVIAKPAEQTPLIADLAVALLHEAGIPRHVLQCLPGSGEVVGAALVADPRVAGVMFTGSTAVAAGIQRVLAARGDVPLIAETGGLNAMIVDSTALPEQVVADVLASAFDSAGQRCSALRLLCVQDDIAERVLTLLDGAMAELKLGPGDDFATDVGPLIDATARLRIDAYIDAMRANRHDVFTRSLPDACAGGHFVAPTLIEIASPAELRQEVFGPVLHVVRYGARDLDAVIAAIAASGYGLTLGIQSRVDETITRIVSQVRVGNIYINRNMIGAVVGVQPFGGEGLSGTGPKAGGPLLLHRLVRGAPVPLADQPRPARSVFDQFDAWLADGAAALVDEAARTRLRACLAVYRQASLAGLTMSLNGPTGESNSLSFVPRGAVLGLAGSAEAWLHQLAAALATGNTLLLPAGAPAEAWCPQLPAAVQAWVERCPDAPASPCSAVLVDLPDPELLARWRVVFAERGGAILPFLVPSATYAIERLVVERCVTVNTAATGGNASLMRLGDA</sequence>
<dbReference type="Pfam" id="PF14850">
    <property type="entry name" value="Pro_dh-DNA_bdg"/>
    <property type="match status" value="1"/>
</dbReference>
<comment type="similarity">
    <text evidence="17 18">In the C-terminal section; belongs to the aldehyde dehydrogenase family.</text>
</comment>
<evidence type="ECO:0000313" key="24">
    <source>
        <dbReference type="EMBL" id="TYC56627.1"/>
    </source>
</evidence>
<evidence type="ECO:0000256" key="3">
    <source>
        <dbReference type="ARBA" id="ARBA00004786"/>
    </source>
</evidence>
<dbReference type="InterPro" id="IPR016163">
    <property type="entry name" value="Ald_DH_C"/>
</dbReference>
<dbReference type="InterPro" id="IPR005933">
    <property type="entry name" value="PutA_C"/>
</dbReference>
<keyword evidence="9 18" id="KW-0520">NAD</keyword>
<keyword evidence="7 18" id="KW-0560">Oxidoreductase</keyword>
<dbReference type="EC" id="1.5.5.2" evidence="18"/>
<dbReference type="SUPFAM" id="SSF81935">
    <property type="entry name" value="N-terminal domain of bifunctional PutA protein"/>
    <property type="match status" value="1"/>
</dbReference>
<name>A0A6C2CR65_9RHOO</name>
<dbReference type="InterPro" id="IPR016162">
    <property type="entry name" value="Ald_DH_N"/>
</dbReference>
<dbReference type="GO" id="GO:0009898">
    <property type="term" value="C:cytoplasmic side of plasma membrane"/>
    <property type="evidence" value="ECO:0007669"/>
    <property type="project" value="TreeGrafter"/>
</dbReference>
<dbReference type="Pfam" id="PF18327">
    <property type="entry name" value="PRODH"/>
    <property type="match status" value="1"/>
</dbReference>
<dbReference type="RefSeq" id="WP_148579365.1">
    <property type="nucleotide sequence ID" value="NZ_SDKK01000010.1"/>
</dbReference>
<dbReference type="InterPro" id="IPR016160">
    <property type="entry name" value="Ald_DH_CS_CYS"/>
</dbReference>
<evidence type="ECO:0000256" key="6">
    <source>
        <dbReference type="ARBA" id="ARBA00022827"/>
    </source>
</evidence>
<evidence type="ECO:0000256" key="7">
    <source>
        <dbReference type="ARBA" id="ARBA00023002"/>
    </source>
</evidence>
<keyword evidence="5 18" id="KW-0285">Flavoprotein</keyword>
<dbReference type="InterPro" id="IPR041349">
    <property type="entry name" value="PRODH"/>
</dbReference>